<evidence type="ECO:0000313" key="1">
    <source>
        <dbReference type="EMBL" id="MDT0337518.1"/>
    </source>
</evidence>
<protein>
    <submittedName>
        <fullName evidence="1">Uncharacterized protein</fullName>
    </submittedName>
</protein>
<reference evidence="1" key="1">
    <citation type="submission" date="2023-02" db="EMBL/GenBank/DDBJ databases">
        <title>Description of Herbaspirillum huttiense subsp. nephrolepsisexaltata and Herbaspirillum huttiense subsp. lycopersicon.</title>
        <authorList>
            <person name="Poudel M."/>
            <person name="Sharma A."/>
            <person name="Goss E."/>
            <person name="Tapia J.H."/>
            <person name="Harmon C.M."/>
            <person name="Jones J.B."/>
        </authorList>
    </citation>
    <scope>NUCLEOTIDE SEQUENCE</scope>
    <source>
        <strain evidence="1">NC40101</strain>
    </source>
</reference>
<accession>A0AAE4K3Z9</accession>
<comment type="caution">
    <text evidence="1">The sequence shown here is derived from an EMBL/GenBank/DDBJ whole genome shotgun (WGS) entry which is preliminary data.</text>
</comment>
<dbReference type="AlphaFoldDB" id="A0AAE4K3Z9"/>
<gene>
    <name evidence="1" type="ORF">RJN63_11810</name>
</gene>
<organism evidence="1">
    <name type="scientific">Herbaspirillum huttiense subsp. nephrolepidis</name>
    <dbReference type="NCBI Taxonomy" id="3075126"/>
    <lineage>
        <taxon>Bacteria</taxon>
        <taxon>Pseudomonadati</taxon>
        <taxon>Pseudomonadota</taxon>
        <taxon>Betaproteobacteria</taxon>
        <taxon>Burkholderiales</taxon>
        <taxon>Oxalobacteraceae</taxon>
        <taxon>Herbaspirillum</taxon>
    </lineage>
</organism>
<proteinExistence type="predicted"/>
<sequence length="149" mass="16335">MARGRLIAELRSRDDTEVVWEIYGRSIGTYFARIRAHDGSLLLQTGAERRIAALSVTARLEARVRTAIAAVKDVLVAKISSQGLDLIALPGEVPDAAHYLAGPCRAGVKYEVEFLRYPIEQFLSLPVDLGARHEHLADEEMSPAPPSQS</sequence>
<name>A0AAE4K3Z9_9BURK</name>
<dbReference type="EMBL" id="JAVRAA010000005">
    <property type="protein sequence ID" value="MDT0337518.1"/>
    <property type="molecule type" value="Genomic_DNA"/>
</dbReference>
<dbReference type="RefSeq" id="WP_284076986.1">
    <property type="nucleotide sequence ID" value="NZ_JAVLSM010000007.1"/>
</dbReference>